<reference evidence="2 3" key="1">
    <citation type="submission" date="2019-05" db="EMBL/GenBank/DDBJ databases">
        <title>Comparative genomics and metabolomics analyses of clavulanic acid producing Streptomyces species provides insight into specialized metabolism and evolution of beta-lactam biosynthetic gene clusters.</title>
        <authorList>
            <person name="Moore M.A."/>
            <person name="Cruz-Morales P."/>
            <person name="Barona Gomez F."/>
            <person name="Kapil T."/>
        </authorList>
    </citation>
    <scope>NUCLEOTIDE SEQUENCE [LARGE SCALE GENOMIC DNA]</scope>
    <source>
        <strain evidence="2 3">NRRL 5741</strain>
    </source>
</reference>
<feature type="chain" id="PRO_5024891819" evidence="1">
    <location>
        <begin position="41"/>
        <end position="289"/>
    </location>
</feature>
<gene>
    <name evidence="2" type="ORF">FF041_33420</name>
</gene>
<dbReference type="EMBL" id="VCLA01000194">
    <property type="protein sequence ID" value="MQT04864.1"/>
    <property type="molecule type" value="Genomic_DNA"/>
</dbReference>
<sequence>MRLTPRSPLRTGKYMRTRATVAVATGALALTALAVPAAQADEQPSEKALRSALAAPFAAAPAGNGTFSSVSVNGGKPVVLGVSAVKTFNLTFKASDRDKVYDALPMLWRGGSADKPDFAYLTESKDGTAACGQATTVTCKAKFKINPQHLFLNDAAGTHNVALASVDFNGSITRKDKAKTFFLQRASKLSVDAAPEPVEKGESLTVKGTLSRANWETLTYQGYTNQPVKLQFRKSGSKTYTTVKTVTTDSKGKLSTTVKATSDGVYRYSFAGTTTTQAMNAVGDTVDVK</sequence>
<evidence type="ECO:0000313" key="3">
    <source>
        <dbReference type="Proteomes" id="UP000419138"/>
    </source>
</evidence>
<evidence type="ECO:0000313" key="2">
    <source>
        <dbReference type="EMBL" id="MQT04864.1"/>
    </source>
</evidence>
<evidence type="ECO:0000256" key="1">
    <source>
        <dbReference type="SAM" id="SignalP"/>
    </source>
</evidence>
<accession>A0A646KRA6</accession>
<protein>
    <submittedName>
        <fullName evidence="2">Calcium-binding protein</fullName>
    </submittedName>
</protein>
<name>A0A646KRA6_STRJU</name>
<dbReference type="OrthoDB" id="3296851at2"/>
<dbReference type="AlphaFoldDB" id="A0A646KRA6"/>
<keyword evidence="1" id="KW-0732">Signal</keyword>
<proteinExistence type="predicted"/>
<keyword evidence="3" id="KW-1185">Reference proteome</keyword>
<comment type="caution">
    <text evidence="2">The sequence shown here is derived from an EMBL/GenBank/DDBJ whole genome shotgun (WGS) entry which is preliminary data.</text>
</comment>
<feature type="signal peptide" evidence="1">
    <location>
        <begin position="1"/>
        <end position="40"/>
    </location>
</feature>
<dbReference type="Proteomes" id="UP000419138">
    <property type="component" value="Unassembled WGS sequence"/>
</dbReference>
<organism evidence="2 3">
    <name type="scientific">Streptomyces jumonjinensis</name>
    <dbReference type="NCBI Taxonomy" id="1945"/>
    <lineage>
        <taxon>Bacteria</taxon>
        <taxon>Bacillati</taxon>
        <taxon>Actinomycetota</taxon>
        <taxon>Actinomycetes</taxon>
        <taxon>Kitasatosporales</taxon>
        <taxon>Streptomycetaceae</taxon>
        <taxon>Streptomyces</taxon>
    </lineage>
</organism>